<dbReference type="GO" id="GO:0051082">
    <property type="term" value="F:unfolded protein binding"/>
    <property type="evidence" value="ECO:0007669"/>
    <property type="project" value="InterPro"/>
</dbReference>
<feature type="repeat" description="TPR" evidence="4">
    <location>
        <begin position="10"/>
        <end position="43"/>
    </location>
</feature>
<keyword evidence="5" id="KW-0175">Coiled coil</keyword>
<reference evidence="7" key="1">
    <citation type="submission" date="2021-01" db="EMBL/GenBank/DDBJ databases">
        <authorList>
            <person name="Corre E."/>
            <person name="Pelletier E."/>
            <person name="Niang G."/>
            <person name="Scheremetjew M."/>
            <person name="Finn R."/>
            <person name="Kale V."/>
            <person name="Holt S."/>
            <person name="Cochrane G."/>
            <person name="Meng A."/>
            <person name="Brown T."/>
            <person name="Cohen L."/>
        </authorList>
    </citation>
    <scope>NUCLEOTIDE SEQUENCE</scope>
    <source>
        <strain evidence="7">CCMP1510</strain>
    </source>
</reference>
<keyword evidence="3 4" id="KW-0802">TPR repeat</keyword>
<dbReference type="PANTHER" id="PTHR22904">
    <property type="entry name" value="TPR REPEAT CONTAINING PROTEIN"/>
    <property type="match status" value="1"/>
</dbReference>
<dbReference type="InterPro" id="IPR011990">
    <property type="entry name" value="TPR-like_helical_dom_sf"/>
</dbReference>
<dbReference type="SUPFAM" id="SSF46579">
    <property type="entry name" value="Prefoldin"/>
    <property type="match status" value="1"/>
</dbReference>
<dbReference type="Gene3D" id="1.25.40.10">
    <property type="entry name" value="Tetratricopeptide repeat domain"/>
    <property type="match status" value="1"/>
</dbReference>
<evidence type="ECO:0000313" key="7">
    <source>
        <dbReference type="EMBL" id="CAE0365073.1"/>
    </source>
</evidence>
<sequence>MAAEETTTVVDTLRQEGNELFKIGKYVEAAGKYTEALGLEPKNHLLLSNRSLALSSAKKFDQAIADARECLRIDPEFVKGYYRLANAQLGLGLIEEALATTRRGLEKDENNSELKKLLRQIKQKRDISRKSEKDNEKKDNRNIPSRKGNKNMPSLEKQKELDEIAQTLNAHEREYNNVSARAQLCRRENVRAQLTTSEIAALPDETPLFRSIGKIFLKNDKPAIMALLESQKHSAEQRLNALQARGAFLQREISAKQQELESGFAPFKQQLQGEALASA</sequence>
<dbReference type="PROSITE" id="PS50005">
    <property type="entry name" value="TPR"/>
    <property type="match status" value="1"/>
</dbReference>
<organism evidence="7">
    <name type="scientific">Aureoumbra lagunensis</name>
    <dbReference type="NCBI Taxonomy" id="44058"/>
    <lineage>
        <taxon>Eukaryota</taxon>
        <taxon>Sar</taxon>
        <taxon>Stramenopiles</taxon>
        <taxon>Ochrophyta</taxon>
        <taxon>Pelagophyceae</taxon>
        <taxon>Pelagomonadales</taxon>
        <taxon>Aureoumbra</taxon>
    </lineage>
</organism>
<dbReference type="InterPro" id="IPR009053">
    <property type="entry name" value="Prefoldin"/>
</dbReference>
<dbReference type="SMART" id="SM00028">
    <property type="entry name" value="TPR"/>
    <property type="match status" value="3"/>
</dbReference>
<dbReference type="Pfam" id="PF01920">
    <property type="entry name" value="Prefoldin_2"/>
    <property type="match status" value="1"/>
</dbReference>
<dbReference type="Gene3D" id="1.10.287.370">
    <property type="match status" value="1"/>
</dbReference>
<dbReference type="AlphaFoldDB" id="A0A7S3JX18"/>
<proteinExistence type="inferred from homology"/>
<comment type="similarity">
    <text evidence="1">Belongs to the prefoldin subunit beta family.</text>
</comment>
<keyword evidence="2" id="KW-0677">Repeat</keyword>
<dbReference type="InterPro" id="IPR019734">
    <property type="entry name" value="TPR_rpt"/>
</dbReference>
<dbReference type="SUPFAM" id="SSF48452">
    <property type="entry name" value="TPR-like"/>
    <property type="match status" value="1"/>
</dbReference>
<accession>A0A7S3JX18</accession>
<evidence type="ECO:0000256" key="6">
    <source>
        <dbReference type="SAM" id="MobiDB-lite"/>
    </source>
</evidence>
<dbReference type="InterPro" id="IPR002777">
    <property type="entry name" value="PFD_beta-like"/>
</dbReference>
<dbReference type="Pfam" id="PF14559">
    <property type="entry name" value="TPR_19"/>
    <property type="match status" value="1"/>
</dbReference>
<dbReference type="GO" id="GO:0016272">
    <property type="term" value="C:prefoldin complex"/>
    <property type="evidence" value="ECO:0007669"/>
    <property type="project" value="InterPro"/>
</dbReference>
<evidence type="ECO:0000256" key="1">
    <source>
        <dbReference type="ARBA" id="ARBA00008045"/>
    </source>
</evidence>
<name>A0A7S3JX18_9STRA</name>
<feature type="coiled-coil region" evidence="5">
    <location>
        <begin position="225"/>
        <end position="259"/>
    </location>
</feature>
<evidence type="ECO:0000256" key="4">
    <source>
        <dbReference type="PROSITE-ProRule" id="PRU00339"/>
    </source>
</evidence>
<evidence type="ECO:0000256" key="3">
    <source>
        <dbReference type="ARBA" id="ARBA00022803"/>
    </source>
</evidence>
<protein>
    <submittedName>
        <fullName evidence="7">Uncharacterized protein</fullName>
    </submittedName>
</protein>
<gene>
    <name evidence="7" type="ORF">ALAG00032_LOCUS5815</name>
</gene>
<dbReference type="PANTHER" id="PTHR22904:SF533">
    <property type="entry name" value="HSP70-HSP90 ORGANIZING PROTEIN 3"/>
    <property type="match status" value="1"/>
</dbReference>
<feature type="region of interest" description="Disordered" evidence="6">
    <location>
        <begin position="120"/>
        <end position="157"/>
    </location>
</feature>
<evidence type="ECO:0000256" key="5">
    <source>
        <dbReference type="SAM" id="Coils"/>
    </source>
</evidence>
<feature type="compositionally biased region" description="Basic and acidic residues" evidence="6">
    <location>
        <begin position="123"/>
        <end position="141"/>
    </location>
</feature>
<dbReference type="GO" id="GO:0051879">
    <property type="term" value="F:Hsp90 protein binding"/>
    <property type="evidence" value="ECO:0007669"/>
    <property type="project" value="TreeGrafter"/>
</dbReference>
<dbReference type="GO" id="GO:0006457">
    <property type="term" value="P:protein folding"/>
    <property type="evidence" value="ECO:0007669"/>
    <property type="project" value="InterPro"/>
</dbReference>
<evidence type="ECO:0000256" key="2">
    <source>
        <dbReference type="ARBA" id="ARBA00022737"/>
    </source>
</evidence>
<dbReference type="EMBL" id="HBIJ01008238">
    <property type="protein sequence ID" value="CAE0365073.1"/>
    <property type="molecule type" value="Transcribed_RNA"/>
</dbReference>